<evidence type="ECO:0000259" key="3">
    <source>
        <dbReference type="Pfam" id="PF08541"/>
    </source>
</evidence>
<gene>
    <name evidence="4" type="ORF">Dsi01nite_005220</name>
</gene>
<dbReference type="InterPro" id="IPR013747">
    <property type="entry name" value="ACP_syn_III_C"/>
</dbReference>
<keyword evidence="2" id="KW-0012">Acyltransferase</keyword>
<protein>
    <submittedName>
        <fullName evidence="4">3-oxoacyl-ACP synthase</fullName>
    </submittedName>
</protein>
<sequence length="308" mass="32810">MTALVAIGTYVPPDRVPIESLADEFELTPMQLRVFRRYHKLGSAAHAPSLSLTELLGLAVADLRLTVEQAARIRYVLYARTFPGVVPYPLNPLHEVCRSFGLQHASAFAVGHHACASGLLAVDLAGRLLASAPPDALALVLTGEKAFTGEARFVPETSMFGEGAAACLVAASGPRDRQLSYVASLRGEFDGELEEVAGEFQRIYHDALGAAVTSAVSSAGLSLSDIALILPHNVNVVAWQRVCKRIGYPLDRVLLDHVADYGHVFCADAFLNHRTAVARGLLQPGDHYVIAAAGAGRGATFSAMVFSH</sequence>
<comment type="caution">
    <text evidence="4">The sequence shown here is derived from an EMBL/GenBank/DDBJ whole genome shotgun (WGS) entry which is preliminary data.</text>
</comment>
<dbReference type="GO" id="GO:0016746">
    <property type="term" value="F:acyltransferase activity"/>
    <property type="evidence" value="ECO:0007669"/>
    <property type="project" value="UniProtKB-KW"/>
</dbReference>
<evidence type="ECO:0000256" key="2">
    <source>
        <dbReference type="ARBA" id="ARBA00023315"/>
    </source>
</evidence>
<name>A0A919PCY6_9ACTN</name>
<evidence type="ECO:0000313" key="4">
    <source>
        <dbReference type="EMBL" id="GIG42481.1"/>
    </source>
</evidence>
<proteinExistence type="predicted"/>
<dbReference type="Gene3D" id="3.40.47.10">
    <property type="match status" value="2"/>
</dbReference>
<organism evidence="4 5">
    <name type="scientific">Dactylosporangium siamense</name>
    <dbReference type="NCBI Taxonomy" id="685454"/>
    <lineage>
        <taxon>Bacteria</taxon>
        <taxon>Bacillati</taxon>
        <taxon>Actinomycetota</taxon>
        <taxon>Actinomycetes</taxon>
        <taxon>Micromonosporales</taxon>
        <taxon>Micromonosporaceae</taxon>
        <taxon>Dactylosporangium</taxon>
    </lineage>
</organism>
<dbReference type="InterPro" id="IPR016039">
    <property type="entry name" value="Thiolase-like"/>
</dbReference>
<dbReference type="EMBL" id="BONQ01000014">
    <property type="protein sequence ID" value="GIG42481.1"/>
    <property type="molecule type" value="Genomic_DNA"/>
</dbReference>
<dbReference type="PANTHER" id="PTHR34069:SF2">
    <property type="entry name" value="BETA-KETOACYL-[ACYL-CARRIER-PROTEIN] SYNTHASE III"/>
    <property type="match status" value="1"/>
</dbReference>
<reference evidence="4" key="1">
    <citation type="submission" date="2021-01" db="EMBL/GenBank/DDBJ databases">
        <title>Whole genome shotgun sequence of Dactylosporangium siamense NBRC 106093.</title>
        <authorList>
            <person name="Komaki H."/>
            <person name="Tamura T."/>
        </authorList>
    </citation>
    <scope>NUCLEOTIDE SEQUENCE</scope>
    <source>
        <strain evidence="4">NBRC 106093</strain>
    </source>
</reference>
<dbReference type="Pfam" id="PF08541">
    <property type="entry name" value="ACP_syn_III_C"/>
    <property type="match status" value="1"/>
</dbReference>
<dbReference type="AlphaFoldDB" id="A0A919PCY6"/>
<accession>A0A919PCY6</accession>
<dbReference type="SUPFAM" id="SSF53901">
    <property type="entry name" value="Thiolase-like"/>
    <property type="match status" value="1"/>
</dbReference>
<dbReference type="RefSeq" id="WP_203844361.1">
    <property type="nucleotide sequence ID" value="NZ_BAAAVW010000005.1"/>
</dbReference>
<evidence type="ECO:0000313" key="5">
    <source>
        <dbReference type="Proteomes" id="UP000660611"/>
    </source>
</evidence>
<evidence type="ECO:0000256" key="1">
    <source>
        <dbReference type="ARBA" id="ARBA00022679"/>
    </source>
</evidence>
<keyword evidence="1" id="KW-0808">Transferase</keyword>
<dbReference type="GO" id="GO:0044550">
    <property type="term" value="P:secondary metabolite biosynthetic process"/>
    <property type="evidence" value="ECO:0007669"/>
    <property type="project" value="TreeGrafter"/>
</dbReference>
<dbReference type="Proteomes" id="UP000660611">
    <property type="component" value="Unassembled WGS sequence"/>
</dbReference>
<feature type="domain" description="Beta-ketoacyl-[acyl-carrier-protein] synthase III C-terminal" evidence="3">
    <location>
        <begin position="218"/>
        <end position="305"/>
    </location>
</feature>
<keyword evidence="5" id="KW-1185">Reference proteome</keyword>
<dbReference type="PANTHER" id="PTHR34069">
    <property type="entry name" value="3-OXOACYL-[ACYL-CARRIER-PROTEIN] SYNTHASE 3"/>
    <property type="match status" value="1"/>
</dbReference>